<sequence>MNAQKYLRALAAGCLSCVLAACAMATPEEEGVMTDARNGSETGLQEDADEAGMVDDVATSEEAIMIDNNYDAIGCHSAGNYCVARCSRSGDSWQVVGHFQDISNCLARSEQHCQAMRLGYRTQYCWGYVNSD</sequence>
<reference evidence="2 3" key="1">
    <citation type="submission" date="2015-07" db="EMBL/GenBank/DDBJ databases">
        <title>Genome analysis of myxobacterium Chondromyces crocatus Cm c5 reveals a high potential for natural compound synthesis and the genetic basis for the loss of fruiting body formation.</title>
        <authorList>
            <person name="Zaburannyi N."/>
            <person name="Bunk B."/>
            <person name="Maier J."/>
            <person name="Overmann J."/>
            <person name="Mueller R."/>
        </authorList>
    </citation>
    <scope>NUCLEOTIDE SEQUENCE [LARGE SCALE GENOMIC DNA]</scope>
    <source>
        <strain evidence="2 3">Cm c5</strain>
    </source>
</reference>
<keyword evidence="1" id="KW-0732">Signal</keyword>
<evidence type="ECO:0000256" key="1">
    <source>
        <dbReference type="SAM" id="SignalP"/>
    </source>
</evidence>
<dbReference type="Proteomes" id="UP000067626">
    <property type="component" value="Chromosome"/>
</dbReference>
<keyword evidence="3" id="KW-1185">Reference proteome</keyword>
<accession>A0A0K1ED45</accession>
<organism evidence="2 3">
    <name type="scientific">Chondromyces crocatus</name>
    <dbReference type="NCBI Taxonomy" id="52"/>
    <lineage>
        <taxon>Bacteria</taxon>
        <taxon>Pseudomonadati</taxon>
        <taxon>Myxococcota</taxon>
        <taxon>Polyangia</taxon>
        <taxon>Polyangiales</taxon>
        <taxon>Polyangiaceae</taxon>
        <taxon>Chondromyces</taxon>
    </lineage>
</organism>
<protein>
    <recommendedName>
        <fullName evidence="4">Secreted protein</fullName>
    </recommendedName>
</protein>
<evidence type="ECO:0000313" key="3">
    <source>
        <dbReference type="Proteomes" id="UP000067626"/>
    </source>
</evidence>
<name>A0A0K1ED45_CHOCO</name>
<dbReference type="STRING" id="52.CMC5_027440"/>
<feature type="signal peptide" evidence="1">
    <location>
        <begin position="1"/>
        <end position="25"/>
    </location>
</feature>
<dbReference type="EMBL" id="CP012159">
    <property type="protein sequence ID" value="AKT38597.1"/>
    <property type="molecule type" value="Genomic_DNA"/>
</dbReference>
<evidence type="ECO:0008006" key="4">
    <source>
        <dbReference type="Google" id="ProtNLM"/>
    </source>
</evidence>
<feature type="chain" id="PRO_5005459231" description="Secreted protein" evidence="1">
    <location>
        <begin position="26"/>
        <end position="132"/>
    </location>
</feature>
<proteinExistence type="predicted"/>
<evidence type="ECO:0000313" key="2">
    <source>
        <dbReference type="EMBL" id="AKT38597.1"/>
    </source>
</evidence>
<dbReference type="KEGG" id="ccro:CMC5_027440"/>
<dbReference type="RefSeq" id="WP_156338553.1">
    <property type="nucleotide sequence ID" value="NZ_CP012159.1"/>
</dbReference>
<dbReference type="AlphaFoldDB" id="A0A0K1ED45"/>
<dbReference type="PROSITE" id="PS51257">
    <property type="entry name" value="PROKAR_LIPOPROTEIN"/>
    <property type="match status" value="1"/>
</dbReference>
<dbReference type="OrthoDB" id="9919144at2"/>
<gene>
    <name evidence="2" type="ORF">CMC5_027440</name>
</gene>